<keyword evidence="3" id="KW-0326">Glycosidase</keyword>
<dbReference type="InterPro" id="IPR001360">
    <property type="entry name" value="Glyco_hydro_1"/>
</dbReference>
<dbReference type="PANTHER" id="PTHR10353:SF137">
    <property type="entry name" value="MYROSINASE 3-RELATED"/>
    <property type="match status" value="1"/>
</dbReference>
<reference evidence="5" key="1">
    <citation type="submission" date="2017-07" db="EMBL/GenBank/DDBJ databases">
        <title>Taro Niue Genome Assembly and Annotation.</title>
        <authorList>
            <person name="Atibalentja N."/>
            <person name="Keating K."/>
            <person name="Fields C.J."/>
        </authorList>
    </citation>
    <scope>NUCLEOTIDE SEQUENCE</scope>
    <source>
        <strain evidence="5">Niue_2</strain>
        <tissue evidence="5">Leaf</tissue>
    </source>
</reference>
<keyword evidence="2" id="KW-0378">Hydrolase</keyword>
<sequence>MDQAANLMQTSIEVDTNMGQRPWSLPPISSRRRSMLPSTWNPRLDFRSWAIHGNGPVKILGCPQQPILRWGSLYCMQERGKRKGYFCWSLMDNFEWSNGYTMRFGLCYVDYNDGLRRLPKASYEWFSEFMKS</sequence>
<protein>
    <submittedName>
        <fullName evidence="5">Uncharacterized protein</fullName>
    </submittedName>
</protein>
<dbReference type="GO" id="GO:0008422">
    <property type="term" value="F:beta-glucosidase activity"/>
    <property type="evidence" value="ECO:0007669"/>
    <property type="project" value="UniProtKB-ARBA"/>
</dbReference>
<accession>A0A843WXU4</accession>
<proteinExistence type="inferred from homology"/>
<evidence type="ECO:0000256" key="2">
    <source>
        <dbReference type="ARBA" id="ARBA00022801"/>
    </source>
</evidence>
<evidence type="ECO:0000256" key="3">
    <source>
        <dbReference type="ARBA" id="ARBA00023295"/>
    </source>
</evidence>
<dbReference type="OrthoDB" id="65569at2759"/>
<evidence type="ECO:0000256" key="4">
    <source>
        <dbReference type="RuleBase" id="RU003690"/>
    </source>
</evidence>
<dbReference type="SUPFAM" id="SSF51445">
    <property type="entry name" value="(Trans)glycosidases"/>
    <property type="match status" value="1"/>
</dbReference>
<dbReference type="Proteomes" id="UP000652761">
    <property type="component" value="Unassembled WGS sequence"/>
</dbReference>
<dbReference type="Pfam" id="PF00232">
    <property type="entry name" value="Glyco_hydro_1"/>
    <property type="match status" value="1"/>
</dbReference>
<gene>
    <name evidence="5" type="ORF">Taro_045775</name>
</gene>
<dbReference type="GO" id="GO:0005975">
    <property type="term" value="P:carbohydrate metabolic process"/>
    <property type="evidence" value="ECO:0007669"/>
    <property type="project" value="InterPro"/>
</dbReference>
<dbReference type="Gene3D" id="3.20.20.80">
    <property type="entry name" value="Glycosidases"/>
    <property type="match status" value="1"/>
</dbReference>
<evidence type="ECO:0000313" key="6">
    <source>
        <dbReference type="Proteomes" id="UP000652761"/>
    </source>
</evidence>
<dbReference type="PANTHER" id="PTHR10353">
    <property type="entry name" value="GLYCOSYL HYDROLASE"/>
    <property type="match status" value="1"/>
</dbReference>
<comment type="similarity">
    <text evidence="1 4">Belongs to the glycosyl hydrolase 1 family.</text>
</comment>
<name>A0A843WXU4_COLES</name>
<evidence type="ECO:0000256" key="1">
    <source>
        <dbReference type="ARBA" id="ARBA00010838"/>
    </source>
</evidence>
<dbReference type="EMBL" id="NMUH01005477">
    <property type="protein sequence ID" value="MQM12856.1"/>
    <property type="molecule type" value="Genomic_DNA"/>
</dbReference>
<keyword evidence="6" id="KW-1185">Reference proteome</keyword>
<comment type="caution">
    <text evidence="5">The sequence shown here is derived from an EMBL/GenBank/DDBJ whole genome shotgun (WGS) entry which is preliminary data.</text>
</comment>
<dbReference type="InterPro" id="IPR017853">
    <property type="entry name" value="GH"/>
</dbReference>
<dbReference type="PRINTS" id="PR00131">
    <property type="entry name" value="GLHYDRLASE1"/>
</dbReference>
<organism evidence="5 6">
    <name type="scientific">Colocasia esculenta</name>
    <name type="common">Wild taro</name>
    <name type="synonym">Arum esculentum</name>
    <dbReference type="NCBI Taxonomy" id="4460"/>
    <lineage>
        <taxon>Eukaryota</taxon>
        <taxon>Viridiplantae</taxon>
        <taxon>Streptophyta</taxon>
        <taxon>Embryophyta</taxon>
        <taxon>Tracheophyta</taxon>
        <taxon>Spermatophyta</taxon>
        <taxon>Magnoliopsida</taxon>
        <taxon>Liliopsida</taxon>
        <taxon>Araceae</taxon>
        <taxon>Aroideae</taxon>
        <taxon>Colocasieae</taxon>
        <taxon>Colocasia</taxon>
    </lineage>
</organism>
<dbReference type="AlphaFoldDB" id="A0A843WXU4"/>
<evidence type="ECO:0000313" key="5">
    <source>
        <dbReference type="EMBL" id="MQM12856.1"/>
    </source>
</evidence>